<comment type="caution">
    <text evidence="7">The sequence shown here is derived from an EMBL/GenBank/DDBJ whole genome shotgun (WGS) entry which is preliminary data.</text>
</comment>
<dbReference type="RefSeq" id="WP_127123243.1">
    <property type="nucleotide sequence ID" value="NZ_BHXQ01000005.1"/>
</dbReference>
<dbReference type="InterPro" id="IPR013783">
    <property type="entry name" value="Ig-like_fold"/>
</dbReference>
<dbReference type="SUPFAM" id="SSF49313">
    <property type="entry name" value="Cadherin-like"/>
    <property type="match status" value="2"/>
</dbReference>
<organism evidence="7 8">
    <name type="scientific">Chryseotalea sanaruensis</name>
    <dbReference type="NCBI Taxonomy" id="2482724"/>
    <lineage>
        <taxon>Bacteria</taxon>
        <taxon>Pseudomonadati</taxon>
        <taxon>Bacteroidota</taxon>
        <taxon>Cytophagia</taxon>
        <taxon>Cytophagales</taxon>
        <taxon>Chryseotaleaceae</taxon>
        <taxon>Chryseotalea</taxon>
    </lineage>
</organism>
<dbReference type="PANTHER" id="PTHR24027">
    <property type="entry name" value="CADHERIN-23"/>
    <property type="match status" value="1"/>
</dbReference>
<dbReference type="InterPro" id="IPR002909">
    <property type="entry name" value="IPT_dom"/>
</dbReference>
<dbReference type="InterPro" id="IPR001258">
    <property type="entry name" value="NHL_repeat"/>
</dbReference>
<evidence type="ECO:0000256" key="1">
    <source>
        <dbReference type="ARBA" id="ARBA00004370"/>
    </source>
</evidence>
<keyword evidence="3" id="KW-0106">Calcium</keyword>
<dbReference type="PROSITE" id="PS50268">
    <property type="entry name" value="CADHERIN_2"/>
    <property type="match status" value="2"/>
</dbReference>
<dbReference type="GO" id="GO:0007156">
    <property type="term" value="P:homophilic cell adhesion via plasma membrane adhesion molecules"/>
    <property type="evidence" value="ECO:0007669"/>
    <property type="project" value="InterPro"/>
</dbReference>
<dbReference type="CDD" id="cd00603">
    <property type="entry name" value="IPT_PCSR"/>
    <property type="match status" value="1"/>
</dbReference>
<evidence type="ECO:0000256" key="2">
    <source>
        <dbReference type="ARBA" id="ARBA00022737"/>
    </source>
</evidence>
<dbReference type="PANTHER" id="PTHR24027:SF438">
    <property type="entry name" value="CADHERIN 23"/>
    <property type="match status" value="1"/>
</dbReference>
<evidence type="ECO:0000313" key="8">
    <source>
        <dbReference type="Proteomes" id="UP000288227"/>
    </source>
</evidence>
<reference evidence="7 8" key="1">
    <citation type="submission" date="2018-11" db="EMBL/GenBank/DDBJ databases">
        <title>Chryseotalea sanarue gen. nov., sp., nov., a member of the family Cytophagaceae, isolated from a brackish lake in Hamamatsu Japan.</title>
        <authorList>
            <person name="Maejima Y."/>
            <person name="Iino T."/>
            <person name="Muraguchi Y."/>
            <person name="Fukuda K."/>
            <person name="Ohkuma M."/>
            <person name="Moriuchi R."/>
            <person name="Dohra H."/>
            <person name="Kimbara K."/>
            <person name="Shintani M."/>
        </authorList>
    </citation>
    <scope>NUCLEOTIDE SEQUENCE [LARGE SCALE GENOMIC DNA]</scope>
    <source>
        <strain evidence="7 8">Ys</strain>
    </source>
</reference>
<proteinExistence type="predicted"/>
<dbReference type="Gene3D" id="2.60.40.10">
    <property type="entry name" value="Immunoglobulins"/>
    <property type="match status" value="1"/>
</dbReference>
<evidence type="ECO:0000259" key="6">
    <source>
        <dbReference type="PROSITE" id="PS50268"/>
    </source>
</evidence>
<dbReference type="GO" id="GO:0045296">
    <property type="term" value="F:cadherin binding"/>
    <property type="evidence" value="ECO:0007669"/>
    <property type="project" value="TreeGrafter"/>
</dbReference>
<dbReference type="OrthoDB" id="8584394at2"/>
<dbReference type="Pfam" id="PF01833">
    <property type="entry name" value="TIG"/>
    <property type="match status" value="1"/>
</dbReference>
<dbReference type="InterPro" id="IPR002126">
    <property type="entry name" value="Cadherin-like_dom"/>
</dbReference>
<dbReference type="GO" id="GO:0016342">
    <property type="term" value="C:catenin complex"/>
    <property type="evidence" value="ECO:0007669"/>
    <property type="project" value="TreeGrafter"/>
</dbReference>
<dbReference type="SUPFAM" id="SSF63825">
    <property type="entry name" value="YWTD domain"/>
    <property type="match status" value="1"/>
</dbReference>
<dbReference type="PROSITE" id="PS51125">
    <property type="entry name" value="NHL"/>
    <property type="match status" value="1"/>
</dbReference>
<dbReference type="SMART" id="SM00112">
    <property type="entry name" value="CA"/>
    <property type="match status" value="2"/>
</dbReference>
<dbReference type="GO" id="GO:0005509">
    <property type="term" value="F:calcium ion binding"/>
    <property type="evidence" value="ECO:0007669"/>
    <property type="project" value="InterPro"/>
</dbReference>
<feature type="domain" description="Cadherin" evidence="6">
    <location>
        <begin position="124"/>
        <end position="225"/>
    </location>
</feature>
<keyword evidence="8" id="KW-1185">Reference proteome</keyword>
<name>A0A401UCG8_9BACT</name>
<comment type="subcellular location">
    <subcellularLocation>
        <location evidence="1">Membrane</location>
    </subcellularLocation>
</comment>
<dbReference type="GO" id="GO:0016477">
    <property type="term" value="P:cell migration"/>
    <property type="evidence" value="ECO:0007669"/>
    <property type="project" value="TreeGrafter"/>
</dbReference>
<dbReference type="EMBL" id="BHXQ01000005">
    <property type="protein sequence ID" value="GCC52588.1"/>
    <property type="molecule type" value="Genomic_DNA"/>
</dbReference>
<accession>A0A401UCG8</accession>
<feature type="repeat" description="NHL" evidence="5">
    <location>
        <begin position="443"/>
        <end position="474"/>
    </location>
</feature>
<dbReference type="CDD" id="cd11304">
    <property type="entry name" value="Cadherin_repeat"/>
    <property type="match status" value="2"/>
</dbReference>
<dbReference type="InterPro" id="IPR015919">
    <property type="entry name" value="Cadherin-like_sf"/>
</dbReference>
<evidence type="ECO:0000256" key="3">
    <source>
        <dbReference type="ARBA" id="ARBA00022837"/>
    </source>
</evidence>
<evidence type="ECO:0000313" key="7">
    <source>
        <dbReference type="EMBL" id="GCC52588.1"/>
    </source>
</evidence>
<dbReference type="SUPFAM" id="SSF81296">
    <property type="entry name" value="E set domains"/>
    <property type="match status" value="1"/>
</dbReference>
<dbReference type="InterPro" id="IPR039808">
    <property type="entry name" value="Cadherin"/>
</dbReference>
<evidence type="ECO:0000256" key="4">
    <source>
        <dbReference type="ARBA" id="ARBA00023136"/>
    </source>
</evidence>
<keyword evidence="2" id="KW-0677">Repeat</keyword>
<dbReference type="Proteomes" id="UP000288227">
    <property type="component" value="Unassembled WGS sequence"/>
</dbReference>
<keyword evidence="4" id="KW-0472">Membrane</keyword>
<dbReference type="PROSITE" id="PS51257">
    <property type="entry name" value="PROKAR_LIPOPROTEIN"/>
    <property type="match status" value="1"/>
</dbReference>
<dbReference type="GO" id="GO:0008013">
    <property type="term" value="F:beta-catenin binding"/>
    <property type="evidence" value="ECO:0007669"/>
    <property type="project" value="TreeGrafter"/>
</dbReference>
<sequence length="623" mass="65267">MMPPFLKHNRTFFALLACATFLLTSCNKDDEPAQPQPTLTSLNITEGEVGTSVTLTGRNFGTSTNDVKVFFNTTEAIVSSLTTTQVVTTVPSGITPGEVDVKVSVKTLETASQKFTVLAPITVSATDFTTSITENPGANAILGTVQATTNRGALVYSLTSQSVSGAFAINSSNGQLTVADESAFDYEVNTSLTATISVANGTETATANVTIMITDAVEVGNIQNFTTSIAENPGANAGIGQVSASILNSNEKTFAIVSQTPAGAVSIDASTGLIQVASPSLFDHENNPTITGVVSVTSRSETKTATFTITVTDVSEAPSVTVSAVAGDANLGGCYDGGTLEHIYFTRPFFGTLQNNNGTPTIYLADLTCGIKKVTLGATTTLSSEYFPADVAAEQFSDVHPYSNYLLATRKVSSPGKADSHQIVKIENDGRNINVTALVAGSPLVYPVGITVGGNGNIYVADQSGRRIRVYDNNGSSIAVIGNGNVGGTDGDEVTATFALVRDVQVDANGVMYIADRYSIRKYDPSTGLVNTLAGTNASGDAVGSASQARFNEIHAIGLMPNGDILIADHLNTKIKVLRTNGTVETLLDNLNAYPEGIMIQDNNTFYFTLQNRYALYKAVISN</sequence>
<dbReference type="InterPro" id="IPR011042">
    <property type="entry name" value="6-blade_b-propeller_TolB-like"/>
</dbReference>
<feature type="domain" description="Cadherin" evidence="6">
    <location>
        <begin position="221"/>
        <end position="320"/>
    </location>
</feature>
<gene>
    <name evidence="7" type="ORF">SanaruYs_28250</name>
</gene>
<dbReference type="AlphaFoldDB" id="A0A401UCG8"/>
<protein>
    <recommendedName>
        <fullName evidence="6">Cadherin domain-containing protein</fullName>
    </recommendedName>
</protein>
<dbReference type="Gene3D" id="2.60.40.60">
    <property type="entry name" value="Cadherins"/>
    <property type="match status" value="2"/>
</dbReference>
<evidence type="ECO:0000256" key="5">
    <source>
        <dbReference type="PROSITE-ProRule" id="PRU00504"/>
    </source>
</evidence>
<dbReference type="Gene3D" id="2.120.10.30">
    <property type="entry name" value="TolB, C-terminal domain"/>
    <property type="match status" value="1"/>
</dbReference>
<dbReference type="InterPro" id="IPR014756">
    <property type="entry name" value="Ig_E-set"/>
</dbReference>